<reference evidence="2 3" key="1">
    <citation type="submission" date="2017-12" db="EMBL/GenBank/DDBJ databases">
        <title>Phylogenetic diversity of female urinary microbiome.</title>
        <authorList>
            <person name="Thomas-White K."/>
            <person name="Wolfe A.J."/>
        </authorList>
    </citation>
    <scope>NUCLEOTIDE SEQUENCE [LARGE SCALE GENOMIC DNA]</scope>
    <source>
        <strain evidence="2 3">UMB0250</strain>
    </source>
</reference>
<gene>
    <name evidence="2" type="ORF">CYJ25_01960</name>
</gene>
<dbReference type="AlphaFoldDB" id="A0A2I1I7C3"/>
<evidence type="ECO:0000313" key="3">
    <source>
        <dbReference type="Proteomes" id="UP000234545"/>
    </source>
</evidence>
<feature type="transmembrane region" description="Helical" evidence="1">
    <location>
        <begin position="278"/>
        <end position="299"/>
    </location>
</feature>
<evidence type="ECO:0000313" key="2">
    <source>
        <dbReference type="EMBL" id="PKY67027.1"/>
    </source>
</evidence>
<feature type="transmembrane region" description="Helical" evidence="1">
    <location>
        <begin position="29"/>
        <end position="52"/>
    </location>
</feature>
<protein>
    <recommendedName>
        <fullName evidence="4">Glycosyltransferase RgtA/B/C/D-like domain-containing protein</fullName>
    </recommendedName>
</protein>
<evidence type="ECO:0000256" key="1">
    <source>
        <dbReference type="SAM" id="Phobius"/>
    </source>
</evidence>
<keyword evidence="1" id="KW-0812">Transmembrane</keyword>
<dbReference type="Proteomes" id="UP000234545">
    <property type="component" value="Unassembled WGS sequence"/>
</dbReference>
<feature type="transmembrane region" description="Helical" evidence="1">
    <location>
        <begin position="441"/>
        <end position="460"/>
    </location>
</feature>
<feature type="transmembrane region" description="Helical" evidence="1">
    <location>
        <begin position="385"/>
        <end position="404"/>
    </location>
</feature>
<evidence type="ECO:0008006" key="4">
    <source>
        <dbReference type="Google" id="ProtNLM"/>
    </source>
</evidence>
<feature type="transmembrane region" description="Helical" evidence="1">
    <location>
        <begin position="211"/>
        <end position="227"/>
    </location>
</feature>
<keyword evidence="1" id="KW-0472">Membrane</keyword>
<feature type="transmembrane region" description="Helical" evidence="1">
    <location>
        <begin position="416"/>
        <end position="434"/>
    </location>
</feature>
<feature type="transmembrane region" description="Helical" evidence="1">
    <location>
        <begin position="130"/>
        <end position="148"/>
    </location>
</feature>
<comment type="caution">
    <text evidence="2">The sequence shown here is derived from an EMBL/GenBank/DDBJ whole genome shotgun (WGS) entry which is preliminary data.</text>
</comment>
<feature type="transmembrane region" description="Helical" evidence="1">
    <location>
        <begin position="354"/>
        <end position="376"/>
    </location>
</feature>
<keyword evidence="1" id="KW-1133">Transmembrane helix</keyword>
<feature type="transmembrane region" description="Helical" evidence="1">
    <location>
        <begin position="155"/>
        <end position="176"/>
    </location>
</feature>
<name>A0A2I1I7C3_9ACTO</name>
<sequence>MTALDTKPSEGTRTIMNTKLYRNASEAPLWVRTVLLALIFTALSALVGYRYISEHSAISPQDEYVYIDAVDKAMHGEVTRQYSETDEYARSLVTCVGIEIYGPQGPACGDTSAPSEDYPFKGYSTASVHSPLYFFITAFLTKILLFLAPGKQMYLLAKFTGTLWLGLGLTATWRLARYLGGSRLITASVTALMLASPAIRWANFYITPDSFSLLAGSFIFLSALKMVRKEWTSIPLIVASVFFGLIKFQMLFATGAALLFILIYFIRIKEERSSLKRPILLAFLALLLGLVAQFAYQYYRNVTAIHIAKDYSIDAHVPFSPTFAVEQLDNFLTYLYMGPVSLNGGLLGTVGLPYAFTTLSSLLLVSGLVGAALFAVNTEVLHQSFALALLLASIFVAPAFYIYLNLTMGVGFDLAPRYGAALLPALAIGLPVTVKSKSSSVLVAVFAVFAFAFALIANSIV</sequence>
<accession>A0A2I1I7C3</accession>
<proteinExistence type="predicted"/>
<feature type="transmembrane region" description="Helical" evidence="1">
    <location>
        <begin position="233"/>
        <end position="266"/>
    </location>
</feature>
<organism evidence="2 3">
    <name type="scientific">Schaalia turicensis</name>
    <dbReference type="NCBI Taxonomy" id="131111"/>
    <lineage>
        <taxon>Bacteria</taxon>
        <taxon>Bacillati</taxon>
        <taxon>Actinomycetota</taxon>
        <taxon>Actinomycetes</taxon>
        <taxon>Actinomycetales</taxon>
        <taxon>Actinomycetaceae</taxon>
        <taxon>Schaalia</taxon>
    </lineage>
</organism>
<dbReference type="EMBL" id="PKKJ01000001">
    <property type="protein sequence ID" value="PKY67027.1"/>
    <property type="molecule type" value="Genomic_DNA"/>
</dbReference>